<keyword evidence="1" id="KW-0812">Transmembrane</keyword>
<protein>
    <submittedName>
        <fullName evidence="2">Uncharacterized protein</fullName>
    </submittedName>
</protein>
<evidence type="ECO:0000313" key="3">
    <source>
        <dbReference type="EMBL" id="CAF1513072.1"/>
    </source>
</evidence>
<name>A0A815RJB4_ADIRI</name>
<keyword evidence="4" id="KW-1185">Reference proteome</keyword>
<evidence type="ECO:0000256" key="1">
    <source>
        <dbReference type="SAM" id="Phobius"/>
    </source>
</evidence>
<dbReference type="EMBL" id="CAJNOR010004136">
    <property type="protein sequence ID" value="CAF1478005.1"/>
    <property type="molecule type" value="Genomic_DNA"/>
</dbReference>
<sequence length="210" mass="23205">MYSPPPPPPLTGRTVLKANAPILALCALFFVFFLIAGTVVLALIPVYLSTKDVPEVGRSSTYYATMTPDVSLPEGTLDAQSLKNINTELDKALKVQSGAVNMISGVVSGGDKKRKRRGLLLDRNRRGAVRVYCSFYFNIKICPRCGTRGFRQTITKFTFNVQLWIIDWFGIIRGPFYATFTVVISYTQIAIPSTSTFPMTTVRPTGVFFG</sequence>
<evidence type="ECO:0000313" key="4">
    <source>
        <dbReference type="Proteomes" id="UP000663828"/>
    </source>
</evidence>
<dbReference type="EMBL" id="CAJNOJ010000709">
    <property type="protein sequence ID" value="CAF1513072.1"/>
    <property type="molecule type" value="Genomic_DNA"/>
</dbReference>
<dbReference type="Proteomes" id="UP000663852">
    <property type="component" value="Unassembled WGS sequence"/>
</dbReference>
<comment type="caution">
    <text evidence="2">The sequence shown here is derived from an EMBL/GenBank/DDBJ whole genome shotgun (WGS) entry which is preliminary data.</text>
</comment>
<reference evidence="2" key="1">
    <citation type="submission" date="2021-02" db="EMBL/GenBank/DDBJ databases">
        <authorList>
            <person name="Nowell W R."/>
        </authorList>
    </citation>
    <scope>NUCLEOTIDE SEQUENCE</scope>
</reference>
<feature type="transmembrane region" description="Helical" evidence="1">
    <location>
        <begin position="20"/>
        <end position="48"/>
    </location>
</feature>
<evidence type="ECO:0000313" key="2">
    <source>
        <dbReference type="EMBL" id="CAF1478005.1"/>
    </source>
</evidence>
<accession>A0A815RJB4</accession>
<dbReference type="Proteomes" id="UP000663828">
    <property type="component" value="Unassembled WGS sequence"/>
</dbReference>
<gene>
    <name evidence="3" type="ORF">EDS130_LOCUS43373</name>
    <name evidence="2" type="ORF">XAT740_LOCUS38366</name>
</gene>
<keyword evidence="1" id="KW-0472">Membrane</keyword>
<proteinExistence type="predicted"/>
<dbReference type="OrthoDB" id="10071056at2759"/>
<organism evidence="2 4">
    <name type="scientific">Adineta ricciae</name>
    <name type="common">Rotifer</name>
    <dbReference type="NCBI Taxonomy" id="249248"/>
    <lineage>
        <taxon>Eukaryota</taxon>
        <taxon>Metazoa</taxon>
        <taxon>Spiralia</taxon>
        <taxon>Gnathifera</taxon>
        <taxon>Rotifera</taxon>
        <taxon>Eurotatoria</taxon>
        <taxon>Bdelloidea</taxon>
        <taxon>Adinetida</taxon>
        <taxon>Adinetidae</taxon>
        <taxon>Adineta</taxon>
    </lineage>
</organism>
<keyword evidence="1" id="KW-1133">Transmembrane helix</keyword>
<dbReference type="AlphaFoldDB" id="A0A815RJB4"/>